<evidence type="ECO:0000256" key="7">
    <source>
        <dbReference type="SAM" id="Phobius"/>
    </source>
</evidence>
<evidence type="ECO:0000256" key="4">
    <source>
        <dbReference type="ARBA" id="ARBA00023002"/>
    </source>
</evidence>
<dbReference type="GO" id="GO:0016705">
    <property type="term" value="F:oxidoreductase activity, acting on paired donors, with incorporation or reduction of molecular oxygen"/>
    <property type="evidence" value="ECO:0007669"/>
    <property type="project" value="InterPro"/>
</dbReference>
<evidence type="ECO:0000256" key="1">
    <source>
        <dbReference type="ARBA" id="ARBA00001971"/>
    </source>
</evidence>
<dbReference type="Pfam" id="PF00067">
    <property type="entry name" value="p450"/>
    <property type="match status" value="1"/>
</dbReference>
<keyword evidence="3" id="KW-0479">Metal-binding</keyword>
<dbReference type="InterPro" id="IPR036396">
    <property type="entry name" value="Cyt_P450_sf"/>
</dbReference>
<dbReference type="SUPFAM" id="SSF48264">
    <property type="entry name" value="Cytochrome P450"/>
    <property type="match status" value="1"/>
</dbReference>
<name>A0A319DP50_9EURO</name>
<sequence>MDFSLLFGIACAIGIITHLAVFIRGEWERHTPRIAKLALLAEVILAAYIGKLNLFIVKRTLVDWVISNAGFAIGLLGSLGLYRVFFHALRHYPGPLGAKLTGFYSIGLTVPNFQFYKEVNALHQKYGDFVRIRPREISISHVDAIRDIHGPGTKCMTRDEPFHSRRKRVWEKGLATTALSDYEPRVLEHCQEFLAQISKRAHCAIEITEWLGFFGFDVMGDLAFGKSFQMLKTGKPTYQ</sequence>
<accession>A0A319DP50</accession>
<comment type="similarity">
    <text evidence="2">Belongs to the cytochrome P450 family.</text>
</comment>
<feature type="transmembrane region" description="Helical" evidence="7">
    <location>
        <begin position="6"/>
        <end position="25"/>
    </location>
</feature>
<keyword evidence="7" id="KW-1133">Transmembrane helix</keyword>
<evidence type="ECO:0000313" key="9">
    <source>
        <dbReference type="Proteomes" id="UP000247810"/>
    </source>
</evidence>
<dbReference type="InterPro" id="IPR050121">
    <property type="entry name" value="Cytochrome_P450_monoxygenase"/>
</dbReference>
<organism evidence="8 9">
    <name type="scientific">Aspergillus ellipticus CBS 707.79</name>
    <dbReference type="NCBI Taxonomy" id="1448320"/>
    <lineage>
        <taxon>Eukaryota</taxon>
        <taxon>Fungi</taxon>
        <taxon>Dikarya</taxon>
        <taxon>Ascomycota</taxon>
        <taxon>Pezizomycotina</taxon>
        <taxon>Eurotiomycetes</taxon>
        <taxon>Eurotiomycetidae</taxon>
        <taxon>Eurotiales</taxon>
        <taxon>Aspergillaceae</taxon>
        <taxon>Aspergillus</taxon>
        <taxon>Aspergillus subgen. Circumdati</taxon>
    </lineage>
</organism>
<reference evidence="8 9" key="1">
    <citation type="submission" date="2018-02" db="EMBL/GenBank/DDBJ databases">
        <title>The genomes of Aspergillus section Nigri reveals drivers in fungal speciation.</title>
        <authorList>
            <consortium name="DOE Joint Genome Institute"/>
            <person name="Vesth T.C."/>
            <person name="Nybo J."/>
            <person name="Theobald S."/>
            <person name="Brandl J."/>
            <person name="Frisvad J.C."/>
            <person name="Nielsen K.F."/>
            <person name="Lyhne E.K."/>
            <person name="Kogle M.E."/>
            <person name="Kuo A."/>
            <person name="Riley R."/>
            <person name="Clum A."/>
            <person name="Nolan M."/>
            <person name="Lipzen A."/>
            <person name="Salamov A."/>
            <person name="Henrissat B."/>
            <person name="Wiebenga A."/>
            <person name="De vries R.P."/>
            <person name="Grigoriev I.V."/>
            <person name="Mortensen U.H."/>
            <person name="Andersen M.R."/>
            <person name="Baker S.E."/>
        </authorList>
    </citation>
    <scope>NUCLEOTIDE SEQUENCE [LARGE SCALE GENOMIC DNA]</scope>
    <source>
        <strain evidence="8 9">CBS 707.79</strain>
    </source>
</reference>
<protein>
    <submittedName>
        <fullName evidence="8">Cytochrome P450</fullName>
    </submittedName>
</protein>
<dbReference type="Proteomes" id="UP000247810">
    <property type="component" value="Unassembled WGS sequence"/>
</dbReference>
<evidence type="ECO:0000256" key="6">
    <source>
        <dbReference type="ARBA" id="ARBA00023033"/>
    </source>
</evidence>
<keyword evidence="7" id="KW-0812">Transmembrane</keyword>
<keyword evidence="9" id="KW-1185">Reference proteome</keyword>
<evidence type="ECO:0000256" key="5">
    <source>
        <dbReference type="ARBA" id="ARBA00023004"/>
    </source>
</evidence>
<dbReference type="EMBL" id="KZ825802">
    <property type="protein sequence ID" value="PYH99435.1"/>
    <property type="molecule type" value="Genomic_DNA"/>
</dbReference>
<evidence type="ECO:0000256" key="2">
    <source>
        <dbReference type="ARBA" id="ARBA00010617"/>
    </source>
</evidence>
<dbReference type="InterPro" id="IPR001128">
    <property type="entry name" value="Cyt_P450"/>
</dbReference>
<dbReference type="VEuPathDB" id="FungiDB:BO71DRAFT_479503"/>
<dbReference type="AlphaFoldDB" id="A0A319DP50"/>
<dbReference type="GO" id="GO:0020037">
    <property type="term" value="F:heme binding"/>
    <property type="evidence" value="ECO:0007669"/>
    <property type="project" value="InterPro"/>
</dbReference>
<dbReference type="GO" id="GO:0005506">
    <property type="term" value="F:iron ion binding"/>
    <property type="evidence" value="ECO:0007669"/>
    <property type="project" value="InterPro"/>
</dbReference>
<dbReference type="Gene3D" id="1.10.630.10">
    <property type="entry name" value="Cytochrome P450"/>
    <property type="match status" value="1"/>
</dbReference>
<dbReference type="STRING" id="1448320.A0A319DP50"/>
<dbReference type="PANTHER" id="PTHR24305">
    <property type="entry name" value="CYTOCHROME P450"/>
    <property type="match status" value="1"/>
</dbReference>
<comment type="cofactor">
    <cofactor evidence="1">
        <name>heme</name>
        <dbReference type="ChEBI" id="CHEBI:30413"/>
    </cofactor>
</comment>
<evidence type="ECO:0000256" key="3">
    <source>
        <dbReference type="ARBA" id="ARBA00022723"/>
    </source>
</evidence>
<keyword evidence="5" id="KW-0408">Iron</keyword>
<dbReference type="PANTHER" id="PTHR24305:SF187">
    <property type="entry name" value="P450, PUTATIVE (EUROFUNG)-RELATED"/>
    <property type="match status" value="1"/>
</dbReference>
<keyword evidence="4" id="KW-0560">Oxidoreductase</keyword>
<gene>
    <name evidence="8" type="ORF">BO71DRAFT_479503</name>
</gene>
<feature type="transmembrane region" description="Helical" evidence="7">
    <location>
        <begin position="62"/>
        <end position="82"/>
    </location>
</feature>
<keyword evidence="7" id="KW-0472">Membrane</keyword>
<proteinExistence type="inferred from homology"/>
<evidence type="ECO:0000313" key="8">
    <source>
        <dbReference type="EMBL" id="PYH99435.1"/>
    </source>
</evidence>
<dbReference type="OrthoDB" id="4510360at2759"/>
<dbReference type="GO" id="GO:0004497">
    <property type="term" value="F:monooxygenase activity"/>
    <property type="evidence" value="ECO:0007669"/>
    <property type="project" value="UniProtKB-KW"/>
</dbReference>
<keyword evidence="6" id="KW-0503">Monooxygenase</keyword>
<feature type="transmembrane region" description="Helical" evidence="7">
    <location>
        <begin position="37"/>
        <end position="56"/>
    </location>
</feature>